<protein>
    <recommendedName>
        <fullName evidence="4">DUF2254 domain-containing protein</fullName>
    </recommendedName>
</protein>
<dbReference type="Pfam" id="PF10011">
    <property type="entry name" value="DUF2254"/>
    <property type="match status" value="1"/>
</dbReference>
<feature type="transmembrane region" description="Helical" evidence="2">
    <location>
        <begin position="99"/>
        <end position="117"/>
    </location>
</feature>
<organism evidence="3">
    <name type="scientific">uncultured Nocardioides sp</name>
    <dbReference type="NCBI Taxonomy" id="198441"/>
    <lineage>
        <taxon>Bacteria</taxon>
        <taxon>Bacillati</taxon>
        <taxon>Actinomycetota</taxon>
        <taxon>Actinomycetes</taxon>
        <taxon>Propionibacteriales</taxon>
        <taxon>Nocardioidaceae</taxon>
        <taxon>Nocardioides</taxon>
        <taxon>environmental samples</taxon>
    </lineage>
</organism>
<sequence length="422" mass="45102">MTRFRIGHFLKTRLWAIPLLFVLGGVGLSLIATAVDDGEMVPRSVSGDPAAALQILYLIAFSMLTLTGLVLSLVVVVVQLGMGVFSPRIVRQILQDRPSQAAIGLFAGTFAFSILALRRVGTDSGTVPGLAVIVAIVLVLACIVTLVWYVNHIGQSLRVAALVGWVAEDTLTTLEHVFPDHGDGGDGLEPGLIATPRSGVIFAVGHDRLVSLAEQAGCRLVLLWSVGDFVPTGAALFRVVGDPASPLPPGKVTKCVVLGPERTLNQDVAYGIRLLVDIAEGALTSGPFADPTTAVQAIDRLHDILRAMVRRPLDDGRYHDAQGELRLVVPTLHWEGFVGLAFDELRQVGAASPQVTRRLQAALEDLLSVAPLRRRAALERQMRLLEFSVAKVSRHDEDRDAALIPDPSGIGSGPDRVGPIKL</sequence>
<feature type="region of interest" description="Disordered" evidence="1">
    <location>
        <begin position="398"/>
        <end position="422"/>
    </location>
</feature>
<proteinExistence type="predicted"/>
<reference evidence="3" key="1">
    <citation type="submission" date="2020-02" db="EMBL/GenBank/DDBJ databases">
        <authorList>
            <person name="Meier V. D."/>
        </authorList>
    </citation>
    <scope>NUCLEOTIDE SEQUENCE</scope>
    <source>
        <strain evidence="3">AVDCRST_MAG06</strain>
    </source>
</reference>
<name>A0A6J4NPQ1_9ACTN</name>
<evidence type="ECO:0008006" key="4">
    <source>
        <dbReference type="Google" id="ProtNLM"/>
    </source>
</evidence>
<dbReference type="AlphaFoldDB" id="A0A6J4NPQ1"/>
<feature type="transmembrane region" description="Helical" evidence="2">
    <location>
        <begin position="12"/>
        <end position="35"/>
    </location>
</feature>
<keyword evidence="2" id="KW-0472">Membrane</keyword>
<accession>A0A6J4NPQ1</accession>
<evidence type="ECO:0000256" key="1">
    <source>
        <dbReference type="SAM" id="MobiDB-lite"/>
    </source>
</evidence>
<feature type="transmembrane region" description="Helical" evidence="2">
    <location>
        <begin position="55"/>
        <end position="78"/>
    </location>
</feature>
<evidence type="ECO:0000256" key="2">
    <source>
        <dbReference type="SAM" id="Phobius"/>
    </source>
</evidence>
<dbReference type="InterPro" id="IPR018723">
    <property type="entry name" value="DUF2254_membrane"/>
</dbReference>
<dbReference type="EMBL" id="CADCUP010000104">
    <property type="protein sequence ID" value="CAA9389117.1"/>
    <property type="molecule type" value="Genomic_DNA"/>
</dbReference>
<keyword evidence="2" id="KW-0812">Transmembrane</keyword>
<feature type="transmembrane region" description="Helical" evidence="2">
    <location>
        <begin position="129"/>
        <end position="150"/>
    </location>
</feature>
<dbReference type="RefSeq" id="WP_295657959.1">
    <property type="nucleotide sequence ID" value="NZ_CADCUP010000104.1"/>
</dbReference>
<evidence type="ECO:0000313" key="3">
    <source>
        <dbReference type="EMBL" id="CAA9389117.1"/>
    </source>
</evidence>
<gene>
    <name evidence="3" type="ORF">AVDCRST_MAG06-1467</name>
</gene>
<keyword evidence="2" id="KW-1133">Transmembrane helix</keyword>